<dbReference type="EMBL" id="JAHLDV010000067">
    <property type="protein sequence ID" value="MBU3161484.1"/>
    <property type="molecule type" value="Genomic_DNA"/>
</dbReference>
<sequence length="148" mass="16277">MNSENIKNLNSLLESEYIAIDSFESLINHASNINIKTELQNIQRTHKQHTLQISTKIQNLGGSPSCSIGIQGVIAETISNIKHIGTTDNTSYLKEALQGEFMAIKTINELLANNSVFSNSTILNSIIADHKTNIDSLNNIINVSNNIK</sequence>
<accession>A0ABS6BY02</accession>
<feature type="domain" description="DUF2383" evidence="1">
    <location>
        <begin position="6"/>
        <end position="112"/>
    </location>
</feature>
<evidence type="ECO:0000313" key="3">
    <source>
        <dbReference type="Proteomes" id="UP000776252"/>
    </source>
</evidence>
<dbReference type="CDD" id="cd00657">
    <property type="entry name" value="Ferritin_like"/>
    <property type="match status" value="1"/>
</dbReference>
<dbReference type="InterPro" id="IPR019052">
    <property type="entry name" value="DUF2383"/>
</dbReference>
<evidence type="ECO:0000313" key="2">
    <source>
        <dbReference type="EMBL" id="MBU3161484.1"/>
    </source>
</evidence>
<keyword evidence="3" id="KW-1185">Reference proteome</keyword>
<evidence type="ECO:0000259" key="1">
    <source>
        <dbReference type="Pfam" id="PF09537"/>
    </source>
</evidence>
<name>A0ABS6BY02_9CLOT</name>
<dbReference type="Pfam" id="PF09537">
    <property type="entry name" value="DUF2383"/>
    <property type="match status" value="1"/>
</dbReference>
<gene>
    <name evidence="2" type="ORF">KPL37_17395</name>
</gene>
<protein>
    <submittedName>
        <fullName evidence="2">PA2169 family four-helix-bundle protein</fullName>
    </submittedName>
</protein>
<dbReference type="Proteomes" id="UP000776252">
    <property type="component" value="Unassembled WGS sequence"/>
</dbReference>
<organism evidence="2 3">
    <name type="scientific">Clostridium frigoris</name>
    <dbReference type="NCBI Taxonomy" id="205327"/>
    <lineage>
        <taxon>Bacteria</taxon>
        <taxon>Bacillati</taxon>
        <taxon>Bacillota</taxon>
        <taxon>Clostridia</taxon>
        <taxon>Eubacteriales</taxon>
        <taxon>Clostridiaceae</taxon>
        <taxon>Clostridium</taxon>
    </lineage>
</organism>
<comment type="caution">
    <text evidence="2">The sequence shown here is derived from an EMBL/GenBank/DDBJ whole genome shotgun (WGS) entry which is preliminary data.</text>
</comment>
<proteinExistence type="predicted"/>
<dbReference type="RefSeq" id="WP_216151308.1">
    <property type="nucleotide sequence ID" value="NZ_JAHLDV010000067.1"/>
</dbReference>
<reference evidence="2 3" key="1">
    <citation type="submission" date="2021-06" db="EMBL/GenBank/DDBJ databases">
        <title>Clostridia strains as spoilage organisms.</title>
        <authorList>
            <person name="Wambui J."/>
            <person name="Stephan R."/>
            <person name="Stevens M.J.A."/>
        </authorList>
    </citation>
    <scope>NUCLEOTIDE SEQUENCE [LARGE SCALE GENOMIC DNA]</scope>
    <source>
        <strain evidence="2 3">DSM 14204</strain>
    </source>
</reference>